<dbReference type="InterPro" id="IPR027353">
    <property type="entry name" value="NET_dom"/>
</dbReference>
<feature type="compositionally biased region" description="Low complexity" evidence="5">
    <location>
        <begin position="357"/>
        <end position="368"/>
    </location>
</feature>
<sequence>MMAAATNPDGQTRKRQLREDLSLIRSQKAEVLRKIQAIAKKARTSGGGPATPHPGQSLEARRATLLDEQRRRGDALWAQCAKILAALNGSGRTKQYFGQPVDANYAPGYYAVIKNPMDLGTVKTKLDHRRYSSLLEFRDDVRLIFANCRQFNPPGNFVRNIGDQASEKFEKAWATRGLEAAAEAEARRCALESAALEAEASALPDALRAASEELAALARKAEGAGRAPDGGPGPAPAPGPHRDMSFEEKRRLSHALGTLPGERLERVLGIIAEGPSRPAPADDEEYELDIDSLDRATLWALQSYVDAVAAELALKTPPLPAGVAAAAAAAAGGAAPVAAAQGADGATDQAAAAIGAAPRPAPGAAPTAAEEDAQEQGSRGSTSSGSRHGSGGSEAGGGGAPVRRDAPRAPGDLTTFVSATGPAPGTAIVRPSGAKKEVQLQNSGAWATLTAGGAG</sequence>
<name>A0A1D2A842_AUXPR</name>
<dbReference type="AlphaFoldDB" id="A0A1D2A842"/>
<feature type="compositionally biased region" description="Low complexity" evidence="5">
    <location>
        <begin position="220"/>
        <end position="229"/>
    </location>
</feature>
<dbReference type="PROSITE" id="PS50014">
    <property type="entry name" value="BROMODOMAIN_2"/>
    <property type="match status" value="1"/>
</dbReference>
<organism evidence="8">
    <name type="scientific">Auxenochlorella protothecoides</name>
    <name type="common">Green microalga</name>
    <name type="synonym">Chlorella protothecoides</name>
    <dbReference type="NCBI Taxonomy" id="3075"/>
    <lineage>
        <taxon>Eukaryota</taxon>
        <taxon>Viridiplantae</taxon>
        <taxon>Chlorophyta</taxon>
        <taxon>core chlorophytes</taxon>
        <taxon>Trebouxiophyceae</taxon>
        <taxon>Chlorellales</taxon>
        <taxon>Chlorellaceae</taxon>
        <taxon>Auxenochlorella</taxon>
    </lineage>
</organism>
<evidence type="ECO:0000313" key="9">
    <source>
        <dbReference type="EMBL" id="JAT77365.1"/>
    </source>
</evidence>
<dbReference type="InterPro" id="IPR038336">
    <property type="entry name" value="NET_sf"/>
</dbReference>
<feature type="region of interest" description="Disordered" evidence="5">
    <location>
        <begin position="357"/>
        <end position="440"/>
    </location>
</feature>
<keyword evidence="2 4" id="KW-0103">Bromodomain</keyword>
<dbReference type="PROSITE" id="PS51525">
    <property type="entry name" value="NET"/>
    <property type="match status" value="1"/>
</dbReference>
<feature type="domain" description="NET" evidence="7">
    <location>
        <begin position="234"/>
        <end position="316"/>
    </location>
</feature>
<feature type="domain" description="Bromo" evidence="6">
    <location>
        <begin position="97"/>
        <end position="159"/>
    </location>
</feature>
<keyword evidence="1" id="KW-0805">Transcription regulation</keyword>
<dbReference type="Gene3D" id="1.20.1270.220">
    <property type="match status" value="1"/>
</dbReference>
<feature type="region of interest" description="Disordered" evidence="5">
    <location>
        <begin position="220"/>
        <end position="244"/>
    </location>
</feature>
<dbReference type="EMBL" id="GDKF01001257">
    <property type="protein sequence ID" value="JAT77365.1"/>
    <property type="molecule type" value="Transcribed_RNA"/>
</dbReference>
<evidence type="ECO:0000256" key="5">
    <source>
        <dbReference type="SAM" id="MobiDB-lite"/>
    </source>
</evidence>
<dbReference type="CDD" id="cd04369">
    <property type="entry name" value="Bromodomain"/>
    <property type="match status" value="1"/>
</dbReference>
<feature type="compositionally biased region" description="Low complexity" evidence="5">
    <location>
        <begin position="377"/>
        <end position="387"/>
    </location>
</feature>
<dbReference type="Gene3D" id="1.20.920.10">
    <property type="entry name" value="Bromodomain-like"/>
    <property type="match status" value="1"/>
</dbReference>
<protein>
    <submittedName>
        <fullName evidence="8">Uncharacterized protein</fullName>
    </submittedName>
</protein>
<dbReference type="InterPro" id="IPR036427">
    <property type="entry name" value="Bromodomain-like_sf"/>
</dbReference>
<proteinExistence type="predicted"/>
<dbReference type="Pfam" id="PF17035">
    <property type="entry name" value="BET"/>
    <property type="match status" value="1"/>
</dbReference>
<evidence type="ECO:0000256" key="3">
    <source>
        <dbReference type="ARBA" id="ARBA00023163"/>
    </source>
</evidence>
<evidence type="ECO:0000259" key="6">
    <source>
        <dbReference type="PROSITE" id="PS50014"/>
    </source>
</evidence>
<evidence type="ECO:0000256" key="1">
    <source>
        <dbReference type="ARBA" id="ARBA00023015"/>
    </source>
</evidence>
<dbReference type="SUPFAM" id="SSF47370">
    <property type="entry name" value="Bromodomain"/>
    <property type="match status" value="1"/>
</dbReference>
<dbReference type="PANTHER" id="PTHR45926">
    <property type="entry name" value="OSJNBA0053K19.4 PROTEIN"/>
    <property type="match status" value="1"/>
</dbReference>
<feature type="compositionally biased region" description="Gly residues" evidence="5">
    <location>
        <begin position="388"/>
        <end position="400"/>
    </location>
</feature>
<dbReference type="Pfam" id="PF00439">
    <property type="entry name" value="Bromodomain"/>
    <property type="match status" value="1"/>
</dbReference>
<dbReference type="InterPro" id="IPR001487">
    <property type="entry name" value="Bromodomain"/>
</dbReference>
<evidence type="ECO:0000256" key="2">
    <source>
        <dbReference type="ARBA" id="ARBA00023117"/>
    </source>
</evidence>
<dbReference type="SMART" id="SM00297">
    <property type="entry name" value="BROMO"/>
    <property type="match status" value="1"/>
</dbReference>
<accession>A0A1D2A842</accession>
<gene>
    <name evidence="8" type="ORF">g.23797</name>
    <name evidence="9" type="ORF">g.23801</name>
</gene>
<feature type="region of interest" description="Disordered" evidence="5">
    <location>
        <begin position="1"/>
        <end position="20"/>
    </location>
</feature>
<evidence type="ECO:0000313" key="8">
    <source>
        <dbReference type="EMBL" id="JAT75396.1"/>
    </source>
</evidence>
<dbReference type="EMBL" id="GDKF01003226">
    <property type="protein sequence ID" value="JAT75396.1"/>
    <property type="molecule type" value="Transcribed_RNA"/>
</dbReference>
<keyword evidence="3" id="KW-0804">Transcription</keyword>
<evidence type="ECO:0000256" key="4">
    <source>
        <dbReference type="PROSITE-ProRule" id="PRU00035"/>
    </source>
</evidence>
<dbReference type="PRINTS" id="PR00503">
    <property type="entry name" value="BROMODOMAIN"/>
</dbReference>
<reference evidence="8" key="1">
    <citation type="submission" date="2015-08" db="EMBL/GenBank/DDBJ databases">
        <authorList>
            <person name="Babu N.S."/>
            <person name="Beckwith C.J."/>
            <person name="Beseler K.G."/>
            <person name="Brison A."/>
            <person name="Carone J.V."/>
            <person name="Caskin T.P."/>
            <person name="Diamond M."/>
            <person name="Durham M.E."/>
            <person name="Foxe J.M."/>
            <person name="Go M."/>
            <person name="Henderson B.A."/>
            <person name="Jones I.B."/>
            <person name="McGettigan J.A."/>
            <person name="Micheletti S.J."/>
            <person name="Nasrallah M.E."/>
            <person name="Ortiz D."/>
            <person name="Piller C.R."/>
            <person name="Privatt S.R."/>
            <person name="Schneider S.L."/>
            <person name="Sharp S."/>
            <person name="Smith T.C."/>
            <person name="Stanton J.D."/>
            <person name="Ullery H.E."/>
            <person name="Wilson R.J."/>
            <person name="Serrano M.G."/>
            <person name="Buck G."/>
            <person name="Lee V."/>
            <person name="Wang Y."/>
            <person name="Carvalho R."/>
            <person name="Voegtly L."/>
            <person name="Shi R."/>
            <person name="Duckworth R."/>
            <person name="Johnson A."/>
            <person name="Loviza R."/>
            <person name="Walstead R."/>
            <person name="Shah Z."/>
            <person name="Kiflezghi M."/>
            <person name="Wade K."/>
            <person name="Ball S.L."/>
            <person name="Bradley K.W."/>
            <person name="Asai D.J."/>
            <person name="Bowman C.A."/>
            <person name="Russell D.A."/>
            <person name="Pope W.H."/>
            <person name="Jacobs-Sera D."/>
            <person name="Hendrix R.W."/>
            <person name="Hatfull G.F."/>
        </authorList>
    </citation>
    <scope>NUCLEOTIDE SEQUENCE</scope>
</reference>
<evidence type="ECO:0000259" key="7">
    <source>
        <dbReference type="PROSITE" id="PS51525"/>
    </source>
</evidence>
<feature type="non-terminal residue" evidence="8">
    <location>
        <position position="455"/>
    </location>
</feature>